<protein>
    <recommendedName>
        <fullName evidence="1">HepT-like domain-containing protein</fullName>
    </recommendedName>
</protein>
<dbReference type="InterPro" id="IPR048769">
    <property type="entry name" value="HepT-like_dom"/>
</dbReference>
<reference evidence="2 3" key="1">
    <citation type="journal article" date="2019" name="ISME J.">
        <title>Insights into ecological role of a new deltaproteobacterial order Candidatus Acidulodesulfobacterales by metagenomics and metatranscriptomics.</title>
        <authorList>
            <person name="Tan S."/>
            <person name="Liu J."/>
            <person name="Fang Y."/>
            <person name="Hedlund B.P."/>
            <person name="Lian Z.H."/>
            <person name="Huang L.Y."/>
            <person name="Li J.T."/>
            <person name="Huang L.N."/>
            <person name="Li W.J."/>
            <person name="Jiang H.C."/>
            <person name="Dong H.L."/>
            <person name="Shu W.S."/>
        </authorList>
    </citation>
    <scope>NUCLEOTIDE SEQUENCE [LARGE SCALE GENOMIC DNA]</scope>
    <source>
        <strain evidence="2">AP1</strain>
    </source>
</reference>
<name>A0A519BNW2_9DELT</name>
<evidence type="ECO:0000313" key="3">
    <source>
        <dbReference type="Proteomes" id="UP000319296"/>
    </source>
</evidence>
<dbReference type="Proteomes" id="UP000319296">
    <property type="component" value="Unassembled WGS sequence"/>
</dbReference>
<proteinExistence type="predicted"/>
<dbReference type="AlphaFoldDB" id="A0A519BNW2"/>
<dbReference type="EMBL" id="SGBB01000004">
    <property type="protein sequence ID" value="RZD18961.1"/>
    <property type="molecule type" value="Genomic_DNA"/>
</dbReference>
<accession>A0A519BNW2</accession>
<evidence type="ECO:0000313" key="2">
    <source>
        <dbReference type="EMBL" id="RZD18961.1"/>
    </source>
</evidence>
<gene>
    <name evidence="2" type="ORF">EVG15_03885</name>
</gene>
<sequence>MNTGNILSARILEEFKEISITVKRAETAFKKAVDKNDDLYLDSVALNLHSFYSGIEKIFKIIAKEIDGSFPDKSNWHEELLIQMSLNIPNIRPPVISDKLKNDLQDYRSFRHLIRNIYTYNVNPEKIKPLVQKLPLLTENIEKELKLFTEFLQGNNTK</sequence>
<feature type="domain" description="HepT-like" evidence="1">
    <location>
        <begin position="44"/>
        <end position="151"/>
    </location>
</feature>
<comment type="caution">
    <text evidence="2">The sequence shown here is derived from an EMBL/GenBank/DDBJ whole genome shotgun (WGS) entry which is preliminary data.</text>
</comment>
<dbReference type="Pfam" id="PF20797">
    <property type="entry name" value="HepT-like_2"/>
    <property type="match status" value="1"/>
</dbReference>
<organism evidence="2 3">
    <name type="scientific">Candidatus Acididesulfobacter diazotrophicus</name>
    <dbReference type="NCBI Taxonomy" id="2597226"/>
    <lineage>
        <taxon>Bacteria</taxon>
        <taxon>Deltaproteobacteria</taxon>
        <taxon>Candidatus Acidulodesulfobacterales</taxon>
        <taxon>Candidatus Acididesulfobacter</taxon>
    </lineage>
</organism>
<evidence type="ECO:0000259" key="1">
    <source>
        <dbReference type="Pfam" id="PF20797"/>
    </source>
</evidence>